<evidence type="ECO:0000256" key="1">
    <source>
        <dbReference type="ARBA" id="ARBA00023157"/>
    </source>
</evidence>
<dbReference type="InterPro" id="IPR050976">
    <property type="entry name" value="Snaclec"/>
</dbReference>
<keyword evidence="1 2" id="KW-1015">Disulfide bond</keyword>
<dbReference type="PROSITE" id="PS50041">
    <property type="entry name" value="C_TYPE_LECTIN_2"/>
    <property type="match status" value="2"/>
</dbReference>
<feature type="signal peptide" evidence="3">
    <location>
        <begin position="1"/>
        <end position="20"/>
    </location>
</feature>
<feature type="chain" id="PRO_5043461960" description="C-type lectin" evidence="3">
    <location>
        <begin position="21"/>
        <end position="420"/>
    </location>
</feature>
<dbReference type="InterPro" id="IPR016186">
    <property type="entry name" value="C-type_lectin-like/link_sf"/>
</dbReference>
<dbReference type="Gene3D" id="2.60.120.290">
    <property type="entry name" value="Spermadhesin, CUB domain"/>
    <property type="match status" value="1"/>
</dbReference>
<gene>
    <name evidence="6" type="ORF">PFISCL1PPCAC_16787</name>
</gene>
<evidence type="ECO:0000256" key="3">
    <source>
        <dbReference type="SAM" id="SignalP"/>
    </source>
</evidence>
<dbReference type="PANTHER" id="PTHR22991">
    <property type="entry name" value="PROTEIN CBG13490"/>
    <property type="match status" value="1"/>
</dbReference>
<protein>
    <recommendedName>
        <fullName evidence="8">C-type lectin</fullName>
    </recommendedName>
</protein>
<sequence>IQMWIVSLSFPLLLISLVNCDPCPPGYSQGGYGGDCFQIKTFYDVFASRYMPKTFDEAEAACNSDGGGLLASFHSEQDYDATEGLFCDRSWINIGLKCTGNDCKWDDGTPFDFEKLEESPPDDGITRCYGFGGRSPFETWKEHSCGQEQSDCWICRVKAKTIDCTEGEREYKGGCASVHTTPLDSHSAEVSCPRGGHLVSIHSSTENNFYKKFALDSGVSGTINIGGQFANGKFGWNDGTNFNVNQWANSFPNTIFGNCIQMLLDSEFGTQGQWTNIDCSAKQPYICFRDGSVVDPTSVPIHPKADAKCPSIQYFTESGTIFSPNYPLSIPGQQTCEYVLGTSDGTRANVKFPSYNCGPGTFLSLYDGLNANQPFATFSTDAPFPQDAYSATSNVLKIVFTSNGTAAPEGNGWEANFMGI</sequence>
<evidence type="ECO:0000313" key="6">
    <source>
        <dbReference type="EMBL" id="GMT25490.1"/>
    </source>
</evidence>
<dbReference type="InterPro" id="IPR000859">
    <property type="entry name" value="CUB_dom"/>
</dbReference>
<dbReference type="CDD" id="cd00037">
    <property type="entry name" value="CLECT"/>
    <property type="match status" value="2"/>
</dbReference>
<dbReference type="InterPro" id="IPR001304">
    <property type="entry name" value="C-type_lectin-like"/>
</dbReference>
<organism evidence="6 7">
    <name type="scientific">Pristionchus fissidentatus</name>
    <dbReference type="NCBI Taxonomy" id="1538716"/>
    <lineage>
        <taxon>Eukaryota</taxon>
        <taxon>Metazoa</taxon>
        <taxon>Ecdysozoa</taxon>
        <taxon>Nematoda</taxon>
        <taxon>Chromadorea</taxon>
        <taxon>Rhabditida</taxon>
        <taxon>Rhabditina</taxon>
        <taxon>Diplogasteromorpha</taxon>
        <taxon>Diplogasteroidea</taxon>
        <taxon>Neodiplogasteridae</taxon>
        <taxon>Pristionchus</taxon>
    </lineage>
</organism>
<comment type="caution">
    <text evidence="6">The sequence shown here is derived from an EMBL/GenBank/DDBJ whole genome shotgun (WGS) entry which is preliminary data.</text>
</comment>
<feature type="non-terminal residue" evidence="6">
    <location>
        <position position="1"/>
    </location>
</feature>
<dbReference type="SMART" id="SM00042">
    <property type="entry name" value="CUB"/>
    <property type="match status" value="1"/>
</dbReference>
<evidence type="ECO:0000259" key="4">
    <source>
        <dbReference type="PROSITE" id="PS01180"/>
    </source>
</evidence>
<dbReference type="PANTHER" id="PTHR22991:SF41">
    <property type="entry name" value="CUB DOMAIN-CONTAINING PROTEIN-RELATED"/>
    <property type="match status" value="1"/>
</dbReference>
<dbReference type="Pfam" id="PF00059">
    <property type="entry name" value="Lectin_C"/>
    <property type="match status" value="2"/>
</dbReference>
<dbReference type="PROSITE" id="PS01180">
    <property type="entry name" value="CUB"/>
    <property type="match status" value="1"/>
</dbReference>
<dbReference type="SUPFAM" id="SSF56436">
    <property type="entry name" value="C-type lectin-like"/>
    <property type="match status" value="2"/>
</dbReference>
<reference evidence="6" key="1">
    <citation type="submission" date="2023-10" db="EMBL/GenBank/DDBJ databases">
        <title>Genome assembly of Pristionchus species.</title>
        <authorList>
            <person name="Yoshida K."/>
            <person name="Sommer R.J."/>
        </authorList>
    </citation>
    <scope>NUCLEOTIDE SEQUENCE</scope>
    <source>
        <strain evidence="6">RS5133</strain>
    </source>
</reference>
<dbReference type="Pfam" id="PF00431">
    <property type="entry name" value="CUB"/>
    <property type="match status" value="1"/>
</dbReference>
<feature type="domain" description="C-type lectin" evidence="5">
    <location>
        <begin position="171"/>
        <end position="288"/>
    </location>
</feature>
<keyword evidence="3" id="KW-0732">Signal</keyword>
<evidence type="ECO:0000313" key="7">
    <source>
        <dbReference type="Proteomes" id="UP001432322"/>
    </source>
</evidence>
<feature type="disulfide bond" evidence="2">
    <location>
        <begin position="309"/>
        <end position="336"/>
    </location>
</feature>
<dbReference type="EMBL" id="BTSY01000004">
    <property type="protein sequence ID" value="GMT25490.1"/>
    <property type="molecule type" value="Genomic_DNA"/>
</dbReference>
<dbReference type="InterPro" id="IPR035914">
    <property type="entry name" value="Sperma_CUB_dom_sf"/>
</dbReference>
<evidence type="ECO:0000259" key="5">
    <source>
        <dbReference type="PROSITE" id="PS50041"/>
    </source>
</evidence>
<dbReference type="InterPro" id="IPR016187">
    <property type="entry name" value="CTDL_fold"/>
</dbReference>
<keyword evidence="7" id="KW-1185">Reference proteome</keyword>
<comment type="caution">
    <text evidence="2">Lacks conserved residue(s) required for the propagation of feature annotation.</text>
</comment>
<feature type="domain" description="C-type lectin" evidence="5">
    <location>
        <begin position="32"/>
        <end position="148"/>
    </location>
</feature>
<dbReference type="AlphaFoldDB" id="A0AAV5W0Y6"/>
<evidence type="ECO:0008006" key="8">
    <source>
        <dbReference type="Google" id="ProtNLM"/>
    </source>
</evidence>
<proteinExistence type="predicted"/>
<feature type="domain" description="CUB" evidence="4">
    <location>
        <begin position="309"/>
        <end position="420"/>
    </location>
</feature>
<dbReference type="SUPFAM" id="SSF49854">
    <property type="entry name" value="Spermadhesin, CUB domain"/>
    <property type="match status" value="1"/>
</dbReference>
<dbReference type="Gene3D" id="3.10.100.10">
    <property type="entry name" value="Mannose-Binding Protein A, subunit A"/>
    <property type="match status" value="2"/>
</dbReference>
<dbReference type="SMART" id="SM00034">
    <property type="entry name" value="CLECT"/>
    <property type="match status" value="2"/>
</dbReference>
<name>A0AAV5W0Y6_9BILA</name>
<accession>A0AAV5W0Y6</accession>
<evidence type="ECO:0000256" key="2">
    <source>
        <dbReference type="PROSITE-ProRule" id="PRU00059"/>
    </source>
</evidence>
<dbReference type="CDD" id="cd00041">
    <property type="entry name" value="CUB"/>
    <property type="match status" value="1"/>
</dbReference>
<dbReference type="Proteomes" id="UP001432322">
    <property type="component" value="Unassembled WGS sequence"/>
</dbReference>